<organism evidence="1 2">
    <name type="scientific">Candidatus Magnetoglobus multicellularis str. Araruama</name>
    <dbReference type="NCBI Taxonomy" id="890399"/>
    <lineage>
        <taxon>Bacteria</taxon>
        <taxon>Pseudomonadati</taxon>
        <taxon>Thermodesulfobacteriota</taxon>
        <taxon>Desulfobacteria</taxon>
        <taxon>Desulfobacterales</taxon>
        <taxon>Desulfobacteraceae</taxon>
        <taxon>Candidatus Magnetoglobus</taxon>
    </lineage>
</organism>
<dbReference type="Pfam" id="PF04255">
    <property type="entry name" value="DUF433"/>
    <property type="match status" value="1"/>
</dbReference>
<evidence type="ECO:0008006" key="3">
    <source>
        <dbReference type="Google" id="ProtNLM"/>
    </source>
</evidence>
<dbReference type="Proteomes" id="UP000189670">
    <property type="component" value="Unassembled WGS sequence"/>
</dbReference>
<dbReference type="SUPFAM" id="SSF46689">
    <property type="entry name" value="Homeodomain-like"/>
    <property type="match status" value="1"/>
</dbReference>
<dbReference type="InterPro" id="IPR036388">
    <property type="entry name" value="WH-like_DNA-bd_sf"/>
</dbReference>
<dbReference type="AlphaFoldDB" id="A0A1V1P459"/>
<gene>
    <name evidence="1" type="ORF">OMM_09466</name>
</gene>
<evidence type="ECO:0000313" key="1">
    <source>
        <dbReference type="EMBL" id="ETR69588.1"/>
    </source>
</evidence>
<proteinExistence type="predicted"/>
<sequence>MNIEEYFEYHANDDIRIKGTRVGIESVLYEFIYREQAPELIERRYPTLTLEQVYATILYYLHNKLKIDKYMSDWLVFSQRMREKQAKNPPPVILRLRELKNKNKVQLTNE</sequence>
<protein>
    <recommendedName>
        <fullName evidence="3">DUF433 domain-containing protein</fullName>
    </recommendedName>
</protein>
<evidence type="ECO:0000313" key="2">
    <source>
        <dbReference type="Proteomes" id="UP000189670"/>
    </source>
</evidence>
<dbReference type="InterPro" id="IPR007367">
    <property type="entry name" value="DUF433"/>
</dbReference>
<dbReference type="EMBL" id="ATBP01000606">
    <property type="protein sequence ID" value="ETR69588.1"/>
    <property type="molecule type" value="Genomic_DNA"/>
</dbReference>
<accession>A0A1V1P459</accession>
<comment type="caution">
    <text evidence="1">The sequence shown here is derived from an EMBL/GenBank/DDBJ whole genome shotgun (WGS) entry which is preliminary data.</text>
</comment>
<name>A0A1V1P459_9BACT</name>
<reference evidence="2" key="1">
    <citation type="submission" date="2012-11" db="EMBL/GenBank/DDBJ databases">
        <authorList>
            <person name="Lucero-Rivera Y.E."/>
            <person name="Tovar-Ramirez D."/>
        </authorList>
    </citation>
    <scope>NUCLEOTIDE SEQUENCE [LARGE SCALE GENOMIC DNA]</scope>
    <source>
        <strain evidence="2">Araruama</strain>
    </source>
</reference>
<dbReference type="Gene3D" id="1.10.10.10">
    <property type="entry name" value="Winged helix-like DNA-binding domain superfamily/Winged helix DNA-binding domain"/>
    <property type="match status" value="1"/>
</dbReference>
<dbReference type="InterPro" id="IPR009057">
    <property type="entry name" value="Homeodomain-like_sf"/>
</dbReference>